<dbReference type="InterPro" id="IPR029787">
    <property type="entry name" value="Nucleotide_cyclase"/>
</dbReference>
<dbReference type="GO" id="GO:0052621">
    <property type="term" value="F:diguanylate cyclase activity"/>
    <property type="evidence" value="ECO:0007669"/>
    <property type="project" value="TreeGrafter"/>
</dbReference>
<organism evidence="2 3">
    <name type="scientific">Eiseniibacteriota bacterium</name>
    <dbReference type="NCBI Taxonomy" id="2212470"/>
    <lineage>
        <taxon>Bacteria</taxon>
        <taxon>Candidatus Eiseniibacteriota</taxon>
    </lineage>
</organism>
<name>A0A956SBM7_UNCEI</name>
<evidence type="ECO:0000259" key="1">
    <source>
        <dbReference type="PROSITE" id="PS50887"/>
    </source>
</evidence>
<sequence>MRRRNGNGSQQLQDITEKFRKGEAKLIKVLEDAGYLTERERASFLEKIDKAVAQKRSSEVLSTAHTLHNKIIRVLQASKGDSRPREGQELEILMEVSRLIQSTDQREEALDKLMELIRQVIPYQNGTLFVLNRASKQLVVGTVFGDHVDLIGGVAFDHGFGFSSWVAKQQKPILLNELHRTSRSIGPDIGSFLSVPLVVQQELVGVLNLSHPQNQAFTEEHLRLLTLIASQAAAILQRILMYEEMSRLAITDELTGLYNRRHFLTRLQEEQARAKRHGHEFSLLFLDIDDFKRINDTYGHGLGDRILAELGKLLMKWARSSDLLARFGGEEFVVLLPMTEMQQALTAAERLRNAVAEHSFPRRKRITVSVGVANYPHDADTTEDLIKMADQALYQAKRMGRNRSMACSLGAA</sequence>
<dbReference type="Gene3D" id="3.30.450.40">
    <property type="match status" value="1"/>
</dbReference>
<dbReference type="SUPFAM" id="SSF55781">
    <property type="entry name" value="GAF domain-like"/>
    <property type="match status" value="1"/>
</dbReference>
<dbReference type="GO" id="GO:0043709">
    <property type="term" value="P:cell adhesion involved in single-species biofilm formation"/>
    <property type="evidence" value="ECO:0007669"/>
    <property type="project" value="TreeGrafter"/>
</dbReference>
<dbReference type="GO" id="GO:0005886">
    <property type="term" value="C:plasma membrane"/>
    <property type="evidence" value="ECO:0007669"/>
    <property type="project" value="TreeGrafter"/>
</dbReference>
<dbReference type="InterPro" id="IPR043128">
    <property type="entry name" value="Rev_trsase/Diguanyl_cyclase"/>
</dbReference>
<dbReference type="Pfam" id="PF00990">
    <property type="entry name" value="GGDEF"/>
    <property type="match status" value="1"/>
</dbReference>
<dbReference type="PROSITE" id="PS50887">
    <property type="entry name" value="GGDEF"/>
    <property type="match status" value="1"/>
</dbReference>
<accession>A0A956SBM7</accession>
<evidence type="ECO:0000313" key="3">
    <source>
        <dbReference type="Proteomes" id="UP000739538"/>
    </source>
</evidence>
<gene>
    <name evidence="2" type="ORF">KDA27_01795</name>
</gene>
<dbReference type="SMART" id="SM00065">
    <property type="entry name" value="GAF"/>
    <property type="match status" value="1"/>
</dbReference>
<protein>
    <submittedName>
        <fullName evidence="2">Sensor domain-containing diguanylate cyclase</fullName>
    </submittedName>
</protein>
<dbReference type="InterPro" id="IPR050469">
    <property type="entry name" value="Diguanylate_Cyclase"/>
</dbReference>
<dbReference type="Gene3D" id="3.30.70.270">
    <property type="match status" value="1"/>
</dbReference>
<dbReference type="InterPro" id="IPR029016">
    <property type="entry name" value="GAF-like_dom_sf"/>
</dbReference>
<dbReference type="FunFam" id="3.30.70.270:FF:000001">
    <property type="entry name" value="Diguanylate cyclase domain protein"/>
    <property type="match status" value="1"/>
</dbReference>
<dbReference type="InterPro" id="IPR003018">
    <property type="entry name" value="GAF"/>
</dbReference>
<comment type="caution">
    <text evidence="2">The sequence shown here is derived from an EMBL/GenBank/DDBJ whole genome shotgun (WGS) entry which is preliminary data.</text>
</comment>
<dbReference type="Proteomes" id="UP000739538">
    <property type="component" value="Unassembled WGS sequence"/>
</dbReference>
<dbReference type="PANTHER" id="PTHR45138">
    <property type="entry name" value="REGULATORY COMPONENTS OF SENSORY TRANSDUCTION SYSTEM"/>
    <property type="match status" value="1"/>
</dbReference>
<dbReference type="GO" id="GO:1902201">
    <property type="term" value="P:negative regulation of bacterial-type flagellum-dependent cell motility"/>
    <property type="evidence" value="ECO:0007669"/>
    <property type="project" value="TreeGrafter"/>
</dbReference>
<dbReference type="EMBL" id="JAGQHS010000004">
    <property type="protein sequence ID" value="MCA9754506.1"/>
    <property type="molecule type" value="Genomic_DNA"/>
</dbReference>
<dbReference type="InterPro" id="IPR000160">
    <property type="entry name" value="GGDEF_dom"/>
</dbReference>
<evidence type="ECO:0000313" key="2">
    <source>
        <dbReference type="EMBL" id="MCA9754506.1"/>
    </source>
</evidence>
<dbReference type="CDD" id="cd01949">
    <property type="entry name" value="GGDEF"/>
    <property type="match status" value="1"/>
</dbReference>
<dbReference type="SMART" id="SM00267">
    <property type="entry name" value="GGDEF"/>
    <property type="match status" value="1"/>
</dbReference>
<dbReference type="SUPFAM" id="SSF55073">
    <property type="entry name" value="Nucleotide cyclase"/>
    <property type="match status" value="1"/>
</dbReference>
<dbReference type="Pfam" id="PF13185">
    <property type="entry name" value="GAF_2"/>
    <property type="match status" value="1"/>
</dbReference>
<reference evidence="2" key="2">
    <citation type="journal article" date="2021" name="Microbiome">
        <title>Successional dynamics and alternative stable states in a saline activated sludge microbial community over 9 years.</title>
        <authorList>
            <person name="Wang Y."/>
            <person name="Ye J."/>
            <person name="Ju F."/>
            <person name="Liu L."/>
            <person name="Boyd J.A."/>
            <person name="Deng Y."/>
            <person name="Parks D.H."/>
            <person name="Jiang X."/>
            <person name="Yin X."/>
            <person name="Woodcroft B.J."/>
            <person name="Tyson G.W."/>
            <person name="Hugenholtz P."/>
            <person name="Polz M.F."/>
            <person name="Zhang T."/>
        </authorList>
    </citation>
    <scope>NUCLEOTIDE SEQUENCE</scope>
    <source>
        <strain evidence="2">HKST-UBA02</strain>
    </source>
</reference>
<feature type="domain" description="GGDEF" evidence="1">
    <location>
        <begin position="279"/>
        <end position="409"/>
    </location>
</feature>
<dbReference type="PANTHER" id="PTHR45138:SF9">
    <property type="entry name" value="DIGUANYLATE CYCLASE DGCM-RELATED"/>
    <property type="match status" value="1"/>
</dbReference>
<proteinExistence type="predicted"/>
<dbReference type="AlphaFoldDB" id="A0A956SBM7"/>
<dbReference type="NCBIfam" id="TIGR00254">
    <property type="entry name" value="GGDEF"/>
    <property type="match status" value="1"/>
</dbReference>
<reference evidence="2" key="1">
    <citation type="submission" date="2020-04" db="EMBL/GenBank/DDBJ databases">
        <authorList>
            <person name="Zhang T."/>
        </authorList>
    </citation>
    <scope>NUCLEOTIDE SEQUENCE</scope>
    <source>
        <strain evidence="2">HKST-UBA02</strain>
    </source>
</reference>